<sequence>MIFKMIELSEQAKALLNMFYLKDCTYTELLLKLAKKYSGGDEKLETKLYQYSIKGWFVYSSPILSDFKKGLPISCFVMDVKDDLPHIIDHSVEMRWLSVNGGGCAGYWGSIRAPCDKSCGPMPFMHTLDADVLAYKQGSTRKGSYAAYLDVSHPDIVEFINMRTPVGDLNRKNLNLHHGVNITDAFMRAVEEELEWDLKDPYTGSIRETISAVELWRSLLETRFRTGEPYLNFIDEANRKLHPALKAKNLKIKSSNLCNEIHLPTNENRTAVCCLTSLNLEKYDEWKDTDVVECCVKMLNNVLDVFIEKAPPQLNKAVKSAQQERSIGLGATGWAYYLMKHQIPFESFEATTCTKIIFGNIKTKALKASKTLAKIDGEPENLKEYNIRNAHLLAIAPNSNTSCILNTSPSIEPISGNAYVHKTRAGTHLITNPYLKHVLIDRGKNDSETWDSIVNNDGSIQHLPFLTNHEKLVFKTAYEIDQSVLVEQAAIRQKYICQGQSLNLFFPPHTQRKILHNVHFKAWKLGCKGLYYLRTAASKSSENVFCDRCQS</sequence>
<feature type="domain" description="Ribonucleotide reductase large subunit C-terminal" evidence="3">
    <location>
        <begin position="74"/>
        <end position="379"/>
    </location>
</feature>
<dbReference type="SUPFAM" id="SSF51998">
    <property type="entry name" value="PFL-like glycyl radical enzymes"/>
    <property type="match status" value="1"/>
</dbReference>
<dbReference type="GeneID" id="65103313"/>
<dbReference type="KEGG" id="vg:65103313"/>
<feature type="domain" description="Ribonucleotide reductase large subunit C-terminal" evidence="3">
    <location>
        <begin position="380"/>
        <end position="533"/>
    </location>
</feature>
<dbReference type="GO" id="GO:0004748">
    <property type="term" value="F:ribonucleoside-diphosphate reductase activity, thioredoxin disulfide as acceptor"/>
    <property type="evidence" value="ECO:0007669"/>
    <property type="project" value="TreeGrafter"/>
</dbReference>
<evidence type="ECO:0000313" key="5">
    <source>
        <dbReference type="Proteomes" id="UP000678193"/>
    </source>
</evidence>
<reference evidence="4" key="1">
    <citation type="journal article" date="2020" name="Arch. Virol.">
        <title>Complete genome sequence and analysis of a novel lymphocystivirus detected in whitemouth croaker (Micropogonias furnieri): lymphocystis disease virus 4.</title>
        <authorList>
            <person name="Doszpoly A."/>
            <person name="Kajan G.L."/>
            <person name="Puentes R."/>
            <person name="Perretta A."/>
        </authorList>
    </citation>
    <scope>NUCLEOTIDE SEQUENCE</scope>
    <source>
        <strain evidence="4">LCDV-WC</strain>
    </source>
</reference>
<dbReference type="Proteomes" id="UP000678193">
    <property type="component" value="Segment"/>
</dbReference>
<dbReference type="InterPro" id="IPR039718">
    <property type="entry name" value="Rrm1"/>
</dbReference>
<dbReference type="GO" id="GO:0009263">
    <property type="term" value="P:deoxyribonucleotide biosynthetic process"/>
    <property type="evidence" value="ECO:0007669"/>
    <property type="project" value="TreeGrafter"/>
</dbReference>
<comment type="similarity">
    <text evidence="1">Belongs to the ribonucleoside diphosphate reductase large chain family.</text>
</comment>
<dbReference type="EMBL" id="MN803438">
    <property type="protein sequence ID" value="QHR78446.1"/>
    <property type="molecule type" value="Genomic_DNA"/>
</dbReference>
<dbReference type="InterPro" id="IPR000788">
    <property type="entry name" value="RNR_lg_C"/>
</dbReference>
<organism evidence="4 5">
    <name type="scientific">Lymphocystis disease virus 4</name>
    <dbReference type="NCBI Taxonomy" id="2704413"/>
    <lineage>
        <taxon>Viruses</taxon>
        <taxon>Varidnaviria</taxon>
        <taxon>Bamfordvirae</taxon>
        <taxon>Nucleocytoviricota</taxon>
        <taxon>Megaviricetes</taxon>
        <taxon>Pimascovirales</taxon>
        <taxon>Pimascovirales incertae sedis</taxon>
        <taxon>Iridoviridae</taxon>
        <taxon>Alphairidovirinae</taxon>
        <taxon>Lymphocystivirus</taxon>
        <taxon>Lymphocystivirus micropogonias1</taxon>
    </lineage>
</organism>
<evidence type="ECO:0000256" key="2">
    <source>
        <dbReference type="ARBA" id="ARBA00031255"/>
    </source>
</evidence>
<accession>A0A6B9XHF6</accession>
<protein>
    <recommendedName>
        <fullName evidence="2">Ribonucleotide reductase large subunit</fullName>
    </recommendedName>
</protein>
<evidence type="ECO:0000313" key="4">
    <source>
        <dbReference type="EMBL" id="QHR78446.1"/>
    </source>
</evidence>
<evidence type="ECO:0000259" key="3">
    <source>
        <dbReference type="Pfam" id="PF02867"/>
    </source>
</evidence>
<dbReference type="Pfam" id="PF02867">
    <property type="entry name" value="Ribonuc_red_lgC"/>
    <property type="match status" value="2"/>
</dbReference>
<dbReference type="PANTHER" id="PTHR11573">
    <property type="entry name" value="RIBONUCLEOSIDE-DIPHOSPHATE REDUCTASE LARGE CHAIN"/>
    <property type="match status" value="1"/>
</dbReference>
<dbReference type="GO" id="GO:0005524">
    <property type="term" value="F:ATP binding"/>
    <property type="evidence" value="ECO:0007669"/>
    <property type="project" value="TreeGrafter"/>
</dbReference>
<name>A0A6B9XHF6_9VIRU</name>
<keyword evidence="5" id="KW-1185">Reference proteome</keyword>
<dbReference type="PRINTS" id="PR01183">
    <property type="entry name" value="RIBORDTASEM1"/>
</dbReference>
<dbReference type="PANTHER" id="PTHR11573:SF6">
    <property type="entry name" value="RIBONUCLEOSIDE-DIPHOSPHATE REDUCTASE LARGE SUBUNIT"/>
    <property type="match status" value="1"/>
</dbReference>
<dbReference type="RefSeq" id="YP_010087980.1">
    <property type="nucleotide sequence ID" value="NC_055603.1"/>
</dbReference>
<dbReference type="NCBIfam" id="NF006577">
    <property type="entry name" value="PRK09102.1"/>
    <property type="match status" value="1"/>
</dbReference>
<evidence type="ECO:0000256" key="1">
    <source>
        <dbReference type="ARBA" id="ARBA00010406"/>
    </source>
</evidence>
<proteinExistence type="inferred from homology"/>
<dbReference type="Gene3D" id="3.20.70.20">
    <property type="match status" value="1"/>
</dbReference>